<evidence type="ECO:0000313" key="4">
    <source>
        <dbReference type="Proteomes" id="UP000537718"/>
    </source>
</evidence>
<dbReference type="AlphaFoldDB" id="A0A7W9DNA9"/>
<dbReference type="PANTHER" id="PTHR24320:SF148">
    <property type="entry name" value="NAD(P)-BINDING ROSSMANN-FOLD SUPERFAMILY PROTEIN"/>
    <property type="match status" value="1"/>
</dbReference>
<proteinExistence type="inferred from homology"/>
<protein>
    <submittedName>
        <fullName evidence="3">NAD(P)-dependent dehydrogenase (Short-subunit alcohol dehydrogenase family)</fullName>
    </submittedName>
</protein>
<evidence type="ECO:0000313" key="3">
    <source>
        <dbReference type="EMBL" id="MBB5624055.1"/>
    </source>
</evidence>
<organism evidence="3 4">
    <name type="scientific">Pedobacter cryoconitis</name>
    <dbReference type="NCBI Taxonomy" id="188932"/>
    <lineage>
        <taxon>Bacteria</taxon>
        <taxon>Pseudomonadati</taxon>
        <taxon>Bacteroidota</taxon>
        <taxon>Sphingobacteriia</taxon>
        <taxon>Sphingobacteriales</taxon>
        <taxon>Sphingobacteriaceae</taxon>
        <taxon>Pedobacter</taxon>
    </lineage>
</organism>
<dbReference type="Pfam" id="PF00106">
    <property type="entry name" value="adh_short"/>
    <property type="match status" value="1"/>
</dbReference>
<dbReference type="GO" id="GO:0016491">
    <property type="term" value="F:oxidoreductase activity"/>
    <property type="evidence" value="ECO:0007669"/>
    <property type="project" value="UniProtKB-KW"/>
</dbReference>
<evidence type="ECO:0000256" key="1">
    <source>
        <dbReference type="ARBA" id="ARBA00006484"/>
    </source>
</evidence>
<gene>
    <name evidence="3" type="ORF">HDE69_005152</name>
</gene>
<evidence type="ECO:0000256" key="2">
    <source>
        <dbReference type="ARBA" id="ARBA00023002"/>
    </source>
</evidence>
<name>A0A7W9DNA9_9SPHI</name>
<comment type="similarity">
    <text evidence="1">Belongs to the short-chain dehydrogenases/reductases (SDR) family.</text>
</comment>
<dbReference type="EMBL" id="JACHCF010000017">
    <property type="protein sequence ID" value="MBB5624055.1"/>
    <property type="molecule type" value="Genomic_DNA"/>
</dbReference>
<dbReference type="SUPFAM" id="SSF51735">
    <property type="entry name" value="NAD(P)-binding Rossmann-fold domains"/>
    <property type="match status" value="1"/>
</dbReference>
<keyword evidence="2" id="KW-0560">Oxidoreductase</keyword>
<dbReference type="InterPro" id="IPR036291">
    <property type="entry name" value="NAD(P)-bd_dom_sf"/>
</dbReference>
<dbReference type="PRINTS" id="PR00081">
    <property type="entry name" value="GDHRDH"/>
</dbReference>
<dbReference type="InterPro" id="IPR002347">
    <property type="entry name" value="SDR_fam"/>
</dbReference>
<dbReference type="NCBIfam" id="NF004845">
    <property type="entry name" value="PRK06196.1"/>
    <property type="match status" value="1"/>
</dbReference>
<comment type="caution">
    <text evidence="3">The sequence shown here is derived from an EMBL/GenBank/DDBJ whole genome shotgun (WGS) entry which is preliminary data.</text>
</comment>
<dbReference type="PANTHER" id="PTHR24320">
    <property type="entry name" value="RETINOL DEHYDROGENASE"/>
    <property type="match status" value="1"/>
</dbReference>
<sequence length="344" mass="36796">MESKNSSAIKLPAAQHPVHSGFNAASTAQDVIKSINLSGKTAIVTGGYSGIGLETVRILSAAGASVIVPARDYDRAAQALTGINNVEIKEMELMEPDSVDAFAAQFVASGRPVHILVNSAGIMATPLMRDSRGYESQLSTNHLGHFQLTLRLWPALCRAAGARVISVSSRGHRYSPVILEDINFENREYTPYTAYGQSKTANILFALELDKRGQTHGIRAFSVHPGTIVNTNLSRHASKEDLLKAGVIDTQGNAIFDPLRQLKTIQQGASTSVWCATSPKLDGLGGVYCENNDIASVLTDLTPMDPLTGADVKGNFGVMPHAIDAEIATELWNLSEQLTGVSIQ</sequence>
<accession>A0A7W9DNA9</accession>
<dbReference type="RefSeq" id="WP_183870112.1">
    <property type="nucleotide sequence ID" value="NZ_JACHCF010000017.1"/>
</dbReference>
<reference evidence="3 4" key="1">
    <citation type="submission" date="2020-08" db="EMBL/GenBank/DDBJ databases">
        <title>Genomic Encyclopedia of Type Strains, Phase IV (KMG-V): Genome sequencing to study the core and pangenomes of soil and plant-associated prokaryotes.</title>
        <authorList>
            <person name="Whitman W."/>
        </authorList>
    </citation>
    <scope>NUCLEOTIDE SEQUENCE [LARGE SCALE GENOMIC DNA]</scope>
    <source>
        <strain evidence="3 4">MP7CTX6</strain>
    </source>
</reference>
<dbReference type="Proteomes" id="UP000537718">
    <property type="component" value="Unassembled WGS sequence"/>
</dbReference>
<dbReference type="Gene3D" id="3.40.50.720">
    <property type="entry name" value="NAD(P)-binding Rossmann-like Domain"/>
    <property type="match status" value="1"/>
</dbReference>